<evidence type="ECO:0000313" key="1">
    <source>
        <dbReference type="EMBL" id="GIY60901.1"/>
    </source>
</evidence>
<proteinExistence type="predicted"/>
<protein>
    <submittedName>
        <fullName evidence="1">Uncharacterized protein</fullName>
    </submittedName>
</protein>
<reference evidence="1 2" key="1">
    <citation type="submission" date="2021-06" db="EMBL/GenBank/DDBJ databases">
        <title>Caerostris extrusa draft genome.</title>
        <authorList>
            <person name="Kono N."/>
            <person name="Arakawa K."/>
        </authorList>
    </citation>
    <scope>NUCLEOTIDE SEQUENCE [LARGE SCALE GENOMIC DNA]</scope>
</reference>
<dbReference type="Proteomes" id="UP001054945">
    <property type="component" value="Unassembled WGS sequence"/>
</dbReference>
<keyword evidence="2" id="KW-1185">Reference proteome</keyword>
<sequence>MHLKAALWGRKALAAYLVTEMPDPSETWVSVGCCITTSMGPFVSPSLADLAYLPHAPHLPKRFLYPRLLKD</sequence>
<dbReference type="AlphaFoldDB" id="A0AAV4UT40"/>
<organism evidence="1 2">
    <name type="scientific">Caerostris extrusa</name>
    <name type="common">Bark spider</name>
    <name type="synonym">Caerostris bankana</name>
    <dbReference type="NCBI Taxonomy" id="172846"/>
    <lineage>
        <taxon>Eukaryota</taxon>
        <taxon>Metazoa</taxon>
        <taxon>Ecdysozoa</taxon>
        <taxon>Arthropoda</taxon>
        <taxon>Chelicerata</taxon>
        <taxon>Arachnida</taxon>
        <taxon>Araneae</taxon>
        <taxon>Araneomorphae</taxon>
        <taxon>Entelegynae</taxon>
        <taxon>Araneoidea</taxon>
        <taxon>Araneidae</taxon>
        <taxon>Caerostris</taxon>
    </lineage>
</organism>
<dbReference type="EMBL" id="BPLR01013395">
    <property type="protein sequence ID" value="GIY60901.1"/>
    <property type="molecule type" value="Genomic_DNA"/>
</dbReference>
<gene>
    <name evidence="1" type="ORF">CEXT_204181</name>
</gene>
<accession>A0AAV4UT40</accession>
<name>A0AAV4UT40_CAEEX</name>
<comment type="caution">
    <text evidence="1">The sequence shown here is derived from an EMBL/GenBank/DDBJ whole genome shotgun (WGS) entry which is preliminary data.</text>
</comment>
<evidence type="ECO:0000313" key="2">
    <source>
        <dbReference type="Proteomes" id="UP001054945"/>
    </source>
</evidence>